<gene>
    <name evidence="1" type="ORF">F383_20402</name>
</gene>
<accession>A0A0B0MDA5</accession>
<sequence length="12" mass="1370">MGRYTGVCLDRV</sequence>
<evidence type="ECO:0000313" key="1">
    <source>
        <dbReference type="EMBL" id="KHG00153.1"/>
    </source>
</evidence>
<organism evidence="1 2">
    <name type="scientific">Gossypium arboreum</name>
    <name type="common">Tree cotton</name>
    <name type="synonym">Gossypium nanking</name>
    <dbReference type="NCBI Taxonomy" id="29729"/>
    <lineage>
        <taxon>Eukaryota</taxon>
        <taxon>Viridiplantae</taxon>
        <taxon>Streptophyta</taxon>
        <taxon>Embryophyta</taxon>
        <taxon>Tracheophyta</taxon>
        <taxon>Spermatophyta</taxon>
        <taxon>Magnoliopsida</taxon>
        <taxon>eudicotyledons</taxon>
        <taxon>Gunneridae</taxon>
        <taxon>Pentapetalae</taxon>
        <taxon>rosids</taxon>
        <taxon>malvids</taxon>
        <taxon>Malvales</taxon>
        <taxon>Malvaceae</taxon>
        <taxon>Malvoideae</taxon>
        <taxon>Gossypium</taxon>
    </lineage>
</organism>
<protein>
    <submittedName>
        <fullName evidence="1">Uncharacterized protein</fullName>
    </submittedName>
</protein>
<dbReference type="Proteomes" id="UP000032142">
    <property type="component" value="Unassembled WGS sequence"/>
</dbReference>
<keyword evidence="2" id="KW-1185">Reference proteome</keyword>
<proteinExistence type="predicted"/>
<dbReference type="EMBL" id="JRRC01115276">
    <property type="protein sequence ID" value="KHG00153.1"/>
    <property type="molecule type" value="Genomic_DNA"/>
</dbReference>
<comment type="caution">
    <text evidence="1">The sequence shown here is derived from an EMBL/GenBank/DDBJ whole genome shotgun (WGS) entry which is preliminary data.</text>
</comment>
<name>A0A0B0MDA5_GOSAR</name>
<reference evidence="2" key="1">
    <citation type="submission" date="2014-09" db="EMBL/GenBank/DDBJ databases">
        <authorList>
            <person name="Mudge J."/>
            <person name="Ramaraj T."/>
            <person name="Lindquist I.E."/>
            <person name="Bharti A.K."/>
            <person name="Sundararajan A."/>
            <person name="Cameron C.T."/>
            <person name="Woodward J.E."/>
            <person name="May G.D."/>
            <person name="Brubaker C."/>
            <person name="Broadhvest J."/>
            <person name="Wilkins T.A."/>
        </authorList>
    </citation>
    <scope>NUCLEOTIDE SEQUENCE</scope>
    <source>
        <strain evidence="2">cv. AKA8401</strain>
    </source>
</reference>
<evidence type="ECO:0000313" key="2">
    <source>
        <dbReference type="Proteomes" id="UP000032142"/>
    </source>
</evidence>